<evidence type="ECO:0000313" key="2">
    <source>
        <dbReference type="Proteomes" id="UP001589688"/>
    </source>
</evidence>
<gene>
    <name evidence="1" type="ORF">ACFFK8_00330</name>
</gene>
<comment type="caution">
    <text evidence="1">The sequence shown here is derived from an EMBL/GenBank/DDBJ whole genome shotgun (WGS) entry which is preliminary data.</text>
</comment>
<protein>
    <submittedName>
        <fullName evidence="1">DUF7017 domain-containing protein</fullName>
    </submittedName>
</protein>
<dbReference type="RefSeq" id="WP_027952025.1">
    <property type="nucleotide sequence ID" value="NZ_JADU01000010.1"/>
</dbReference>
<dbReference type="Gene3D" id="1.25.40.10">
    <property type="entry name" value="Tetratricopeptide repeat domain"/>
    <property type="match status" value="1"/>
</dbReference>
<dbReference type="InterPro" id="IPR011990">
    <property type="entry name" value="TPR-like_helical_dom_sf"/>
</dbReference>
<sequence length="275" mass="31658">METTAFWNDSKLFEQAMRAGRTNDARRLLYRMTQAYGQMTDNDLTANKTIIHHALALDKVIAGFNLAYFVPHAMRLADSDWSGMRHDGRVVPSLGQRITNRLMAGIGDRSDTYIKAVMPFFRKALQMNPSNKDNLRHLAQLYTRVKLKAQAIALYKRLLQRYDDSYLYAELAGLVDEPRIKVALLCQAIARQPREAYNMGNRYRLALLLQHPEPKRAAFEIRKSMAARQKAQQPIPADVDRISRILADYEPVSEADERAYYQRMQPLAQAVIRQE</sequence>
<dbReference type="InterPro" id="IPR054283">
    <property type="entry name" value="DUF7017"/>
</dbReference>
<dbReference type="SUPFAM" id="SSF48452">
    <property type="entry name" value="TPR-like"/>
    <property type="match status" value="1"/>
</dbReference>
<organism evidence="1 2">
    <name type="scientific">Hallella seregens ATCC 51272</name>
    <dbReference type="NCBI Taxonomy" id="1336250"/>
    <lineage>
        <taxon>Bacteria</taxon>
        <taxon>Pseudomonadati</taxon>
        <taxon>Bacteroidota</taxon>
        <taxon>Bacteroidia</taxon>
        <taxon>Bacteroidales</taxon>
        <taxon>Prevotellaceae</taxon>
        <taxon>Hallella</taxon>
    </lineage>
</organism>
<keyword evidence="2" id="KW-1185">Reference proteome</keyword>
<dbReference type="Pfam" id="PF22860">
    <property type="entry name" value="DUF7017"/>
    <property type="match status" value="1"/>
</dbReference>
<dbReference type="EMBL" id="JBHLZF010000001">
    <property type="protein sequence ID" value="MFB9896308.1"/>
    <property type="molecule type" value="Genomic_DNA"/>
</dbReference>
<dbReference type="Proteomes" id="UP001589688">
    <property type="component" value="Unassembled WGS sequence"/>
</dbReference>
<accession>A0ABV5ZG12</accession>
<reference evidence="1 2" key="1">
    <citation type="submission" date="2024-09" db="EMBL/GenBank/DDBJ databases">
        <authorList>
            <person name="Sun Q."/>
            <person name="Mori K."/>
        </authorList>
    </citation>
    <scope>NUCLEOTIDE SEQUENCE [LARGE SCALE GENOMIC DNA]</scope>
    <source>
        <strain evidence="1 2">ATCC 51272</strain>
    </source>
</reference>
<name>A0ABV5ZG12_9BACT</name>
<proteinExistence type="predicted"/>
<evidence type="ECO:0000313" key="1">
    <source>
        <dbReference type="EMBL" id="MFB9896308.1"/>
    </source>
</evidence>